<dbReference type="SUPFAM" id="SSF55785">
    <property type="entry name" value="PYP-like sensor domain (PAS domain)"/>
    <property type="match status" value="1"/>
</dbReference>
<dbReference type="InterPro" id="IPR050482">
    <property type="entry name" value="Sensor_HK_TwoCompSys"/>
</dbReference>
<dbReference type="CDD" id="cd16917">
    <property type="entry name" value="HATPase_UhpB-NarQ-NarX-like"/>
    <property type="match status" value="1"/>
</dbReference>
<dbReference type="InterPro" id="IPR011712">
    <property type="entry name" value="Sig_transdc_His_kin_sub3_dim/P"/>
</dbReference>
<dbReference type="EC" id="2.7.13.3" evidence="2"/>
<evidence type="ECO:0000256" key="5">
    <source>
        <dbReference type="ARBA" id="ARBA00022741"/>
    </source>
</evidence>
<dbReference type="PANTHER" id="PTHR24421">
    <property type="entry name" value="NITRATE/NITRITE SENSOR PROTEIN NARX-RELATED"/>
    <property type="match status" value="1"/>
</dbReference>
<keyword evidence="3" id="KW-0597">Phosphoprotein</keyword>
<dbReference type="GO" id="GO:0000155">
    <property type="term" value="F:phosphorelay sensor kinase activity"/>
    <property type="evidence" value="ECO:0007669"/>
    <property type="project" value="InterPro"/>
</dbReference>
<evidence type="ECO:0000256" key="1">
    <source>
        <dbReference type="ARBA" id="ARBA00000085"/>
    </source>
</evidence>
<organism evidence="11 12">
    <name type="scientific">Paraburkholderia aromaticivorans</name>
    <dbReference type="NCBI Taxonomy" id="2026199"/>
    <lineage>
        <taxon>Bacteria</taxon>
        <taxon>Pseudomonadati</taxon>
        <taxon>Pseudomonadota</taxon>
        <taxon>Betaproteobacteria</taxon>
        <taxon>Burkholderiales</taxon>
        <taxon>Burkholderiaceae</taxon>
        <taxon>Paraburkholderia</taxon>
    </lineage>
</organism>
<dbReference type="EMBL" id="CP022989">
    <property type="protein sequence ID" value="ASW00410.1"/>
    <property type="molecule type" value="Genomic_DNA"/>
</dbReference>
<protein>
    <recommendedName>
        <fullName evidence="2">histidine kinase</fullName>
        <ecNumber evidence="2">2.7.13.3</ecNumber>
    </recommendedName>
</protein>
<dbReference type="CDD" id="cd00130">
    <property type="entry name" value="PAS"/>
    <property type="match status" value="1"/>
</dbReference>
<dbReference type="GO" id="GO:0016020">
    <property type="term" value="C:membrane"/>
    <property type="evidence" value="ECO:0007669"/>
    <property type="project" value="InterPro"/>
</dbReference>
<keyword evidence="12" id="KW-1185">Reference proteome</keyword>
<keyword evidence="6 11" id="KW-0418">Kinase</keyword>
<name>A0A248VPX1_9BURK</name>
<dbReference type="PANTHER" id="PTHR24421:SF10">
    <property type="entry name" value="NITRATE_NITRITE SENSOR PROTEIN NARQ"/>
    <property type="match status" value="1"/>
</dbReference>
<feature type="domain" description="PAS" evidence="9">
    <location>
        <begin position="41"/>
        <end position="97"/>
    </location>
</feature>
<proteinExistence type="predicted"/>
<evidence type="ECO:0000256" key="2">
    <source>
        <dbReference type="ARBA" id="ARBA00012438"/>
    </source>
</evidence>
<dbReference type="PROSITE" id="PS50113">
    <property type="entry name" value="PAC"/>
    <property type="match status" value="1"/>
</dbReference>
<dbReference type="AlphaFoldDB" id="A0A248VPX1"/>
<gene>
    <name evidence="11" type="ORF">CJU94_13320</name>
</gene>
<evidence type="ECO:0000256" key="7">
    <source>
        <dbReference type="ARBA" id="ARBA00022840"/>
    </source>
</evidence>
<keyword evidence="8" id="KW-0902">Two-component regulatory system</keyword>
<evidence type="ECO:0000259" key="9">
    <source>
        <dbReference type="PROSITE" id="PS50112"/>
    </source>
</evidence>
<evidence type="ECO:0000256" key="8">
    <source>
        <dbReference type="ARBA" id="ARBA00023012"/>
    </source>
</evidence>
<dbReference type="Pfam" id="PF02518">
    <property type="entry name" value="HATPase_c"/>
    <property type="match status" value="1"/>
</dbReference>
<dbReference type="Gene3D" id="3.30.565.10">
    <property type="entry name" value="Histidine kinase-like ATPase, C-terminal domain"/>
    <property type="match status" value="1"/>
</dbReference>
<reference evidence="11 12" key="1">
    <citation type="submission" date="2017-08" db="EMBL/GenBank/DDBJ databases">
        <title>Identification and genetic characteristics of simultaneous BTEX- and naphthalene-degrading Paraburkholderia sp. BN5 isolated from petroleum-contaminated soil.</title>
        <authorList>
            <person name="Lee Y."/>
            <person name="Jeon C.O."/>
        </authorList>
    </citation>
    <scope>NUCLEOTIDE SEQUENCE [LARGE SCALE GENOMIC DNA]</scope>
    <source>
        <strain evidence="11 12">BN5</strain>
    </source>
</reference>
<evidence type="ECO:0000313" key="11">
    <source>
        <dbReference type="EMBL" id="ASW00410.1"/>
    </source>
</evidence>
<dbReference type="InterPro" id="IPR003594">
    <property type="entry name" value="HATPase_dom"/>
</dbReference>
<evidence type="ECO:0000256" key="4">
    <source>
        <dbReference type="ARBA" id="ARBA00022679"/>
    </source>
</evidence>
<dbReference type="InterPro" id="IPR036890">
    <property type="entry name" value="HATPase_C_sf"/>
</dbReference>
<dbReference type="PROSITE" id="PS50112">
    <property type="entry name" value="PAS"/>
    <property type="match status" value="1"/>
</dbReference>
<dbReference type="InterPro" id="IPR013656">
    <property type="entry name" value="PAS_4"/>
</dbReference>
<accession>A0A248VPX1</accession>
<dbReference type="SMART" id="SM00091">
    <property type="entry name" value="PAS"/>
    <property type="match status" value="1"/>
</dbReference>
<dbReference type="SUPFAM" id="SSF55874">
    <property type="entry name" value="ATPase domain of HSP90 chaperone/DNA topoisomerase II/histidine kinase"/>
    <property type="match status" value="1"/>
</dbReference>
<keyword evidence="7" id="KW-0067">ATP-binding</keyword>
<dbReference type="Pfam" id="PF08448">
    <property type="entry name" value="PAS_4"/>
    <property type="match status" value="1"/>
</dbReference>
<keyword evidence="4" id="KW-0808">Transferase</keyword>
<feature type="domain" description="PAC" evidence="10">
    <location>
        <begin position="116"/>
        <end position="168"/>
    </location>
</feature>
<dbReference type="SMART" id="SM00387">
    <property type="entry name" value="HATPase_c"/>
    <property type="match status" value="1"/>
</dbReference>
<sequence>MSILAVDESFAIRQLSEIPVVFNWNDATRKSAAACDSDVPVEDRYQLLIDAVQDYAIFMLDKEGRVASWNIGAHKIKGYAPEEIIGRHFSIFYTPEDVAAGKPDRELALAIAQGRVADQGWRVRRDGSRFWADVTITAVHDAAGTLLGFAKVTRDMTERMRLAELEHASELAAQIQHAREEEQRRIARELHDDLGQQLTALKMGVVVLERRIGANVSDPDGSAVASELQCQIDDMMTSLRRIASNLRPPLLDDLGLVAALECLKDDFTQRFDVNAILNMDIDDTGFTPFASSALFRIVQEALTNVARHAQATQVMVEISSDANTCSIHIEDNGRGTVLDDAGRRGSFGLLGMGERVRQLRGNLTIDTAPGSGFRVTARIPLSAIRPDETAPG</sequence>
<dbReference type="NCBIfam" id="TIGR00229">
    <property type="entry name" value="sensory_box"/>
    <property type="match status" value="1"/>
</dbReference>
<dbReference type="Gene3D" id="3.30.450.20">
    <property type="entry name" value="PAS domain"/>
    <property type="match status" value="1"/>
</dbReference>
<dbReference type="GO" id="GO:0046983">
    <property type="term" value="F:protein dimerization activity"/>
    <property type="evidence" value="ECO:0007669"/>
    <property type="project" value="InterPro"/>
</dbReference>
<dbReference type="Proteomes" id="UP000215158">
    <property type="component" value="Chromosome 1"/>
</dbReference>
<dbReference type="InterPro" id="IPR000014">
    <property type="entry name" value="PAS"/>
</dbReference>
<keyword evidence="5" id="KW-0547">Nucleotide-binding</keyword>
<dbReference type="OrthoDB" id="9813412at2"/>
<comment type="catalytic activity">
    <reaction evidence="1">
        <text>ATP + protein L-histidine = ADP + protein N-phospho-L-histidine.</text>
        <dbReference type="EC" id="2.7.13.3"/>
    </reaction>
</comment>
<dbReference type="Pfam" id="PF07730">
    <property type="entry name" value="HisKA_3"/>
    <property type="match status" value="1"/>
</dbReference>
<dbReference type="Gene3D" id="1.20.5.1930">
    <property type="match status" value="1"/>
</dbReference>
<evidence type="ECO:0000256" key="3">
    <source>
        <dbReference type="ARBA" id="ARBA00022553"/>
    </source>
</evidence>
<dbReference type="KEGG" id="parb:CJU94_13320"/>
<evidence type="ECO:0000256" key="6">
    <source>
        <dbReference type="ARBA" id="ARBA00022777"/>
    </source>
</evidence>
<evidence type="ECO:0000259" key="10">
    <source>
        <dbReference type="PROSITE" id="PS50113"/>
    </source>
</evidence>
<dbReference type="InterPro" id="IPR000700">
    <property type="entry name" value="PAS-assoc_C"/>
</dbReference>
<dbReference type="InterPro" id="IPR035965">
    <property type="entry name" value="PAS-like_dom_sf"/>
</dbReference>
<evidence type="ECO:0000313" key="12">
    <source>
        <dbReference type="Proteomes" id="UP000215158"/>
    </source>
</evidence>
<dbReference type="GO" id="GO:0005524">
    <property type="term" value="F:ATP binding"/>
    <property type="evidence" value="ECO:0007669"/>
    <property type="project" value="UniProtKB-KW"/>
</dbReference>